<gene>
    <name evidence="1" type="ORF">GOP47_0021039</name>
</gene>
<comment type="caution">
    <text evidence="1">The sequence shown here is derived from an EMBL/GenBank/DDBJ whole genome shotgun (WGS) entry which is preliminary data.</text>
</comment>
<dbReference type="EMBL" id="JABFUD020000020">
    <property type="protein sequence ID" value="KAI5064369.1"/>
    <property type="molecule type" value="Genomic_DNA"/>
</dbReference>
<evidence type="ECO:0000313" key="2">
    <source>
        <dbReference type="Proteomes" id="UP000886520"/>
    </source>
</evidence>
<dbReference type="AlphaFoldDB" id="A0A9D4UAB5"/>
<keyword evidence="2" id="KW-1185">Reference proteome</keyword>
<name>A0A9D4UAB5_ADICA</name>
<evidence type="ECO:0000313" key="1">
    <source>
        <dbReference type="EMBL" id="KAI5064369.1"/>
    </source>
</evidence>
<reference evidence="1" key="1">
    <citation type="submission" date="2021-01" db="EMBL/GenBank/DDBJ databases">
        <title>Adiantum capillus-veneris genome.</title>
        <authorList>
            <person name="Fang Y."/>
            <person name="Liao Q."/>
        </authorList>
    </citation>
    <scope>NUCLEOTIDE SEQUENCE</scope>
    <source>
        <strain evidence="1">H3</strain>
        <tissue evidence="1">Leaf</tissue>
    </source>
</reference>
<sequence>MLTCRSSGAGVKLGGEQGRHARVNTVRFCAARVKSSVLMVAQKTAWGFYATYKLGCSRM</sequence>
<accession>A0A9D4UAB5</accession>
<protein>
    <submittedName>
        <fullName evidence="1">Uncharacterized protein</fullName>
    </submittedName>
</protein>
<proteinExistence type="predicted"/>
<dbReference type="Proteomes" id="UP000886520">
    <property type="component" value="Chromosome 20"/>
</dbReference>
<organism evidence="1 2">
    <name type="scientific">Adiantum capillus-veneris</name>
    <name type="common">Maidenhair fern</name>
    <dbReference type="NCBI Taxonomy" id="13818"/>
    <lineage>
        <taxon>Eukaryota</taxon>
        <taxon>Viridiplantae</taxon>
        <taxon>Streptophyta</taxon>
        <taxon>Embryophyta</taxon>
        <taxon>Tracheophyta</taxon>
        <taxon>Polypodiopsida</taxon>
        <taxon>Polypodiidae</taxon>
        <taxon>Polypodiales</taxon>
        <taxon>Pteridineae</taxon>
        <taxon>Pteridaceae</taxon>
        <taxon>Vittarioideae</taxon>
        <taxon>Adiantum</taxon>
    </lineage>
</organism>